<evidence type="ECO:0000256" key="7">
    <source>
        <dbReference type="ARBA" id="ARBA00022729"/>
    </source>
</evidence>
<keyword evidence="7 17" id="KW-0732">Signal</keyword>
<dbReference type="InterPro" id="IPR036881">
    <property type="entry name" value="Glyco_hydro_3_C_sf"/>
</dbReference>
<evidence type="ECO:0000256" key="6">
    <source>
        <dbReference type="ARBA" id="ARBA00022525"/>
    </source>
</evidence>
<reference evidence="19" key="1">
    <citation type="submission" date="2021-02" db="EMBL/GenBank/DDBJ databases">
        <authorList>
            <person name="Nowell W R."/>
        </authorList>
    </citation>
    <scope>NUCLEOTIDE SEQUENCE</scope>
</reference>
<dbReference type="EMBL" id="CAJNOE010000007">
    <property type="protein sequence ID" value="CAF0718564.1"/>
    <property type="molecule type" value="Genomic_DNA"/>
</dbReference>
<keyword evidence="6" id="KW-0964">Secreted</keyword>
<dbReference type="Proteomes" id="UP000663868">
    <property type="component" value="Unassembled WGS sequence"/>
</dbReference>
<evidence type="ECO:0000256" key="9">
    <source>
        <dbReference type="ARBA" id="ARBA00023277"/>
    </source>
</evidence>
<evidence type="ECO:0000256" key="4">
    <source>
        <dbReference type="ARBA" id="ARBA00005336"/>
    </source>
</evidence>
<comment type="function">
    <text evidence="12">Beta-glucosidases are one of a number of cellulolytic enzymes involved in the degradation of cellulosic biomass. Catalyzes the last step releasing glucose from the inhibitory cellobiose.</text>
</comment>
<dbReference type="PRINTS" id="PR00133">
    <property type="entry name" value="GLHYDRLASE3"/>
</dbReference>
<evidence type="ECO:0000313" key="19">
    <source>
        <dbReference type="EMBL" id="CAF0718564.1"/>
    </source>
</evidence>
<dbReference type="EMBL" id="CAJOBB010001922">
    <property type="protein sequence ID" value="CAF3919534.1"/>
    <property type="molecule type" value="Genomic_DNA"/>
</dbReference>
<dbReference type="InterPro" id="IPR050288">
    <property type="entry name" value="Cellulose_deg_GH3"/>
</dbReference>
<dbReference type="InterPro" id="IPR001764">
    <property type="entry name" value="Glyco_hydro_3_N"/>
</dbReference>
<dbReference type="Gene3D" id="3.40.50.1700">
    <property type="entry name" value="Glycoside hydrolase family 3 C-terminal domain"/>
    <property type="match status" value="1"/>
</dbReference>
<proteinExistence type="inferred from homology"/>
<comment type="subcellular location">
    <subcellularLocation>
        <location evidence="2">Secreted</location>
    </subcellularLocation>
</comment>
<dbReference type="Gene3D" id="3.20.20.300">
    <property type="entry name" value="Glycoside hydrolase, family 3, N-terminal domain"/>
    <property type="match status" value="1"/>
</dbReference>
<dbReference type="FunFam" id="3.20.20.300:FF:000002">
    <property type="entry name" value="Probable beta-glucosidase"/>
    <property type="match status" value="1"/>
</dbReference>
<keyword evidence="9" id="KW-0119">Carbohydrate metabolism</keyword>
<feature type="signal peptide" evidence="17">
    <location>
        <begin position="1"/>
        <end position="20"/>
    </location>
</feature>
<dbReference type="PANTHER" id="PTHR42715">
    <property type="entry name" value="BETA-GLUCOSIDASE"/>
    <property type="match status" value="1"/>
</dbReference>
<dbReference type="EC" id="3.2.1.21" evidence="5"/>
<feature type="domain" description="Fibronectin type III-like" evidence="18">
    <location>
        <begin position="655"/>
        <end position="724"/>
    </location>
</feature>
<evidence type="ECO:0000256" key="5">
    <source>
        <dbReference type="ARBA" id="ARBA00012744"/>
    </source>
</evidence>
<dbReference type="AlphaFoldDB" id="A0A813M5G9"/>
<dbReference type="GO" id="GO:0005576">
    <property type="term" value="C:extracellular region"/>
    <property type="evidence" value="ECO:0007669"/>
    <property type="project" value="UniProtKB-SubCell"/>
</dbReference>
<evidence type="ECO:0000256" key="8">
    <source>
        <dbReference type="ARBA" id="ARBA00022801"/>
    </source>
</evidence>
<dbReference type="InterPro" id="IPR017853">
    <property type="entry name" value="GH"/>
</dbReference>
<evidence type="ECO:0000256" key="3">
    <source>
        <dbReference type="ARBA" id="ARBA00004987"/>
    </source>
</evidence>
<sequence>MMYAYIAFIIIFTKLVSIQTEPNGVTRTWDEAIVLAKRFAAQLTLEEKCNMTEGVASDCTGFVSPVPRLNFSGFCLQGSQSGVGDSVQFSTAFVAGIHISASWDRDLFYRRAVAIGQEFRGKGIHYDLGPMMNMNRNALHGRNWEGFGSDPYLAGENAYYYVQGVQNQGVVATAKHYICNEQESNRTYYPKIGPSQGYSANLDDKTMHEIYLWPFAESVAAGVGSVMCSYNQINGTQACQNRETLNELLKGELQFQGNVMSDWGATKVGLESALSGLDMNMPGQDGLMGYALLLAVKNGSITEERINDMVIRIMTPYFLLGQDQNFPPINLDYDAMKDHYLLNRHLGMAGMILLKNINNTLPLSVNTDKIYSIYGSAASRYIGGIDRPINIVGLDGALYQGGGSGYVRPTYAIDPLTALLIHARDFHLQIQYIIDQDDYVSINRSLDNRKFSGGKCFVFINAWSSEGRDRHNLFAYHDGDKLINTVAARCASTIVIVNSVAQLNLEGWIENPNVTGVVWSGLAGPEYGPTIVDVLYGKYNPGGKLVFTIAKNDSDYGTNITNTYNSNYTEGVFLDYRHFDKYNIKPRYYFGYGISYTNFSFSELTILEVNQQNHISFSRQRRSVSYNNKDLLGMYEPVYTISFTVSNIGNVDGSEVPQLYLGFPEEAAEPPKILRGFERVYLAAGESKIVTLVLRQRDISYWNNIDQKWTVASGEYTVWIATSANNADIKLEGFFHI</sequence>
<evidence type="ECO:0000256" key="16">
    <source>
        <dbReference type="ARBA" id="ARBA00041808"/>
    </source>
</evidence>
<dbReference type="GO" id="GO:0009251">
    <property type="term" value="P:glucan catabolic process"/>
    <property type="evidence" value="ECO:0007669"/>
    <property type="project" value="TreeGrafter"/>
</dbReference>
<dbReference type="InterPro" id="IPR013783">
    <property type="entry name" value="Ig-like_fold"/>
</dbReference>
<comment type="catalytic activity">
    <reaction evidence="1">
        <text>Hydrolysis of terminal, non-reducing beta-D-glucosyl residues with release of beta-D-glucose.</text>
        <dbReference type="EC" id="3.2.1.21"/>
    </reaction>
</comment>
<evidence type="ECO:0000256" key="14">
    <source>
        <dbReference type="ARBA" id="ARBA00041276"/>
    </source>
</evidence>
<comment type="pathway">
    <text evidence="3">Glycan metabolism; cellulose degradation.</text>
</comment>
<gene>
    <name evidence="19" type="ORF">IZO911_LOCUS1624</name>
    <name evidence="20" type="ORF">KXQ929_LOCUS23822</name>
</gene>
<evidence type="ECO:0000256" key="1">
    <source>
        <dbReference type="ARBA" id="ARBA00000448"/>
    </source>
</evidence>
<dbReference type="Pfam" id="PF00933">
    <property type="entry name" value="Glyco_hydro_3"/>
    <property type="match status" value="1"/>
</dbReference>
<evidence type="ECO:0000256" key="10">
    <source>
        <dbReference type="ARBA" id="ARBA00023295"/>
    </source>
</evidence>
<dbReference type="Gene3D" id="2.60.40.10">
    <property type="entry name" value="Immunoglobulins"/>
    <property type="match status" value="1"/>
</dbReference>
<dbReference type="InterPro" id="IPR002772">
    <property type="entry name" value="Glyco_hydro_3_C"/>
</dbReference>
<evidence type="ECO:0000256" key="12">
    <source>
        <dbReference type="ARBA" id="ARBA00024983"/>
    </source>
</evidence>
<dbReference type="SUPFAM" id="SSF51445">
    <property type="entry name" value="(Trans)glycosidases"/>
    <property type="match status" value="1"/>
</dbReference>
<evidence type="ECO:0000256" key="11">
    <source>
        <dbReference type="ARBA" id="ARBA00023326"/>
    </source>
</evidence>
<dbReference type="PANTHER" id="PTHR42715:SF12">
    <property type="entry name" value="BETA-GLUCOSIDASE G-RELATED"/>
    <property type="match status" value="1"/>
</dbReference>
<evidence type="ECO:0000256" key="15">
    <source>
        <dbReference type="ARBA" id="ARBA00041601"/>
    </source>
</evidence>
<keyword evidence="8" id="KW-0378">Hydrolase</keyword>
<dbReference type="Proteomes" id="UP000663860">
    <property type="component" value="Unassembled WGS sequence"/>
</dbReference>
<keyword evidence="10" id="KW-0326">Glycosidase</keyword>
<dbReference type="SMART" id="SM01217">
    <property type="entry name" value="Fn3_like"/>
    <property type="match status" value="1"/>
</dbReference>
<evidence type="ECO:0000256" key="13">
    <source>
        <dbReference type="ARBA" id="ARBA00039579"/>
    </source>
</evidence>
<evidence type="ECO:0000259" key="18">
    <source>
        <dbReference type="SMART" id="SM01217"/>
    </source>
</evidence>
<organism evidence="19 21">
    <name type="scientific">Adineta steineri</name>
    <dbReference type="NCBI Taxonomy" id="433720"/>
    <lineage>
        <taxon>Eukaryota</taxon>
        <taxon>Metazoa</taxon>
        <taxon>Spiralia</taxon>
        <taxon>Gnathifera</taxon>
        <taxon>Rotifera</taxon>
        <taxon>Eurotatoria</taxon>
        <taxon>Bdelloidea</taxon>
        <taxon>Adinetida</taxon>
        <taxon>Adinetidae</taxon>
        <taxon>Adineta</taxon>
    </lineage>
</organism>
<dbReference type="InterPro" id="IPR036962">
    <property type="entry name" value="Glyco_hydro_3_N_sf"/>
</dbReference>
<dbReference type="InterPro" id="IPR026891">
    <property type="entry name" value="Fn3-like"/>
</dbReference>
<name>A0A813M5G9_9BILA</name>
<dbReference type="Pfam" id="PF01915">
    <property type="entry name" value="Glyco_hydro_3_C"/>
    <property type="match status" value="1"/>
</dbReference>
<comment type="similarity">
    <text evidence="4">Belongs to the glycosyl hydrolase 3 family.</text>
</comment>
<dbReference type="Pfam" id="PF14310">
    <property type="entry name" value="Fn3-like"/>
    <property type="match status" value="1"/>
</dbReference>
<evidence type="ECO:0000256" key="2">
    <source>
        <dbReference type="ARBA" id="ARBA00004613"/>
    </source>
</evidence>
<accession>A0A813M5G9</accession>
<evidence type="ECO:0000313" key="20">
    <source>
        <dbReference type="EMBL" id="CAF3919534.1"/>
    </source>
</evidence>
<comment type="caution">
    <text evidence="19">The sequence shown here is derived from an EMBL/GenBank/DDBJ whole genome shotgun (WGS) entry which is preliminary data.</text>
</comment>
<dbReference type="GO" id="GO:0008422">
    <property type="term" value="F:beta-glucosidase activity"/>
    <property type="evidence" value="ECO:0007669"/>
    <property type="project" value="UniProtKB-EC"/>
</dbReference>
<keyword evidence="11" id="KW-0624">Polysaccharide degradation</keyword>
<feature type="chain" id="PRO_5035596734" description="Probable beta-glucosidase G" evidence="17">
    <location>
        <begin position="21"/>
        <end position="737"/>
    </location>
</feature>
<evidence type="ECO:0000256" key="17">
    <source>
        <dbReference type="SAM" id="SignalP"/>
    </source>
</evidence>
<evidence type="ECO:0000313" key="21">
    <source>
        <dbReference type="Proteomes" id="UP000663860"/>
    </source>
</evidence>
<protein>
    <recommendedName>
        <fullName evidence="13">Probable beta-glucosidase G</fullName>
        <ecNumber evidence="5">3.2.1.21</ecNumber>
    </recommendedName>
    <alternativeName>
        <fullName evidence="14">Beta-D-glucoside glucohydrolase G</fullName>
    </alternativeName>
    <alternativeName>
        <fullName evidence="15">Cellobiase G</fullName>
    </alternativeName>
    <alternativeName>
        <fullName evidence="16">Gentiobiase G</fullName>
    </alternativeName>
</protein>
<dbReference type="SUPFAM" id="SSF52279">
    <property type="entry name" value="Beta-D-glucan exohydrolase, C-terminal domain"/>
    <property type="match status" value="1"/>
</dbReference>